<keyword evidence="4" id="KW-1185">Reference proteome</keyword>
<dbReference type="PANTHER" id="PTHR33444">
    <property type="entry name" value="SI:DKEY-19B23.12-RELATED"/>
    <property type="match status" value="1"/>
</dbReference>
<keyword evidence="2" id="KW-0812">Transmembrane</keyword>
<feature type="compositionally biased region" description="Basic residues" evidence="1">
    <location>
        <begin position="1"/>
        <end position="14"/>
    </location>
</feature>
<feature type="compositionally biased region" description="Low complexity" evidence="1">
    <location>
        <begin position="360"/>
        <end position="375"/>
    </location>
</feature>
<dbReference type="InterPro" id="IPR040350">
    <property type="entry name" value="TMEM272"/>
</dbReference>
<feature type="transmembrane region" description="Helical" evidence="2">
    <location>
        <begin position="477"/>
        <end position="500"/>
    </location>
</feature>
<keyword evidence="2" id="KW-0472">Membrane</keyword>
<feature type="compositionally biased region" description="Polar residues" evidence="1">
    <location>
        <begin position="116"/>
        <end position="126"/>
    </location>
</feature>
<dbReference type="AlphaFoldDB" id="A0A8J6HFU6"/>
<dbReference type="PANTHER" id="PTHR33444:SF7">
    <property type="entry name" value="TRANSMEMBRANE PROTEIN 272"/>
    <property type="match status" value="1"/>
</dbReference>
<organism evidence="3 4">
    <name type="scientific">Tenebrio molitor</name>
    <name type="common">Yellow mealworm beetle</name>
    <dbReference type="NCBI Taxonomy" id="7067"/>
    <lineage>
        <taxon>Eukaryota</taxon>
        <taxon>Metazoa</taxon>
        <taxon>Ecdysozoa</taxon>
        <taxon>Arthropoda</taxon>
        <taxon>Hexapoda</taxon>
        <taxon>Insecta</taxon>
        <taxon>Pterygota</taxon>
        <taxon>Neoptera</taxon>
        <taxon>Endopterygota</taxon>
        <taxon>Coleoptera</taxon>
        <taxon>Polyphaga</taxon>
        <taxon>Cucujiformia</taxon>
        <taxon>Tenebrionidae</taxon>
        <taxon>Tenebrio</taxon>
    </lineage>
</organism>
<feature type="compositionally biased region" description="Polar residues" evidence="1">
    <location>
        <begin position="338"/>
        <end position="350"/>
    </location>
</feature>
<evidence type="ECO:0000313" key="4">
    <source>
        <dbReference type="Proteomes" id="UP000719412"/>
    </source>
</evidence>
<sequence length="674" mass="73059">MLHRSTSSRRRRASRSAASSPQTRPSRSAGTSPGRRASIAVSPVDSERASRNTLAPEKNRSPRHSIIPDISLEAQPLEQDSLRSPRHSLAPELLSPRNSLVPDAAGFRSPRHSLVPNDTYSRSPRNSLVPDSALSPRNSLVPDSFNRSPRNSLVPEVSKSGRNSLVPDTSRSPRHSLVPDNNAYGSRANLAPEYNRSPRNSLIPETGRTPRASLTPSESTIWAKDEDTLLNRSPRHSIVPDSNRSPRGSIAPESFCVRTSPRGSIAGDYMGDRSPRGSIGPENSGENRSPRGSIARSTLNADECGRSPRGSLTLTFQEPPANERRSSADNPSGVRSGGRSTSPYRSSSRGAVNVAYSGNSGFSESGSRRASSSVSQVGLPQVSGDEQRRLCSDQKYGGVEQGIGIGISLTTYGSVAYQLKDANLEASGTCDFVCKALSIVNKTVVVTVVLVCLSTLPLLMLIMGIQFLKDCPREPNIPIYMVVGGSVGCVKMGLTLYNQLHTRRMDASTAANSTSIGSRVASIALTVILITWFGLGNYWILRIKWPDYAPTLFEPNHWCHRTLYVFALVHLCIVYSVIGCVVVLMVVLAGCQMFGCPWLGPARTSFAPLSELAMVPFLPARGVANFLDVRYSIEDLFSGVAIGREILANKGPKPQTVYLSTMEDVITRKLHTYR</sequence>
<proteinExistence type="predicted"/>
<feature type="compositionally biased region" description="Low complexity" evidence="1">
    <location>
        <begin position="15"/>
        <end position="29"/>
    </location>
</feature>
<accession>A0A8J6HFU6</accession>
<feature type="region of interest" description="Disordered" evidence="1">
    <location>
        <begin position="1"/>
        <end position="65"/>
    </location>
</feature>
<feature type="transmembrane region" description="Helical" evidence="2">
    <location>
        <begin position="444"/>
        <end position="465"/>
    </location>
</feature>
<reference evidence="3" key="2">
    <citation type="submission" date="2021-08" db="EMBL/GenBank/DDBJ databases">
        <authorList>
            <person name="Eriksson T."/>
        </authorList>
    </citation>
    <scope>NUCLEOTIDE SEQUENCE</scope>
    <source>
        <strain evidence="3">Stoneville</strain>
        <tissue evidence="3">Whole head</tissue>
    </source>
</reference>
<feature type="region of interest" description="Disordered" evidence="1">
    <location>
        <begin position="91"/>
        <end position="384"/>
    </location>
</feature>
<gene>
    <name evidence="3" type="ORF">GEV33_004770</name>
</gene>
<evidence type="ECO:0000256" key="2">
    <source>
        <dbReference type="SAM" id="Phobius"/>
    </source>
</evidence>
<protein>
    <submittedName>
        <fullName evidence="3">Uncharacterized protein</fullName>
    </submittedName>
</protein>
<evidence type="ECO:0000313" key="3">
    <source>
        <dbReference type="EMBL" id="KAH0818020.1"/>
    </source>
</evidence>
<feature type="transmembrane region" description="Helical" evidence="2">
    <location>
        <begin position="520"/>
        <end position="541"/>
    </location>
</feature>
<evidence type="ECO:0000256" key="1">
    <source>
        <dbReference type="SAM" id="MobiDB-lite"/>
    </source>
</evidence>
<feature type="transmembrane region" description="Helical" evidence="2">
    <location>
        <begin position="562"/>
        <end position="589"/>
    </location>
</feature>
<keyword evidence="2" id="KW-1133">Transmembrane helix</keyword>
<reference evidence="3" key="1">
    <citation type="journal article" date="2020" name="J Insects Food Feed">
        <title>The yellow mealworm (Tenebrio molitor) genome: a resource for the emerging insects as food and feed industry.</title>
        <authorList>
            <person name="Eriksson T."/>
            <person name="Andere A."/>
            <person name="Kelstrup H."/>
            <person name="Emery V."/>
            <person name="Picard C."/>
        </authorList>
    </citation>
    <scope>NUCLEOTIDE SEQUENCE</scope>
    <source>
        <strain evidence="3">Stoneville</strain>
        <tissue evidence="3">Whole head</tissue>
    </source>
</reference>
<dbReference type="EMBL" id="JABDTM020018435">
    <property type="protein sequence ID" value="KAH0818020.1"/>
    <property type="molecule type" value="Genomic_DNA"/>
</dbReference>
<comment type="caution">
    <text evidence="3">The sequence shown here is derived from an EMBL/GenBank/DDBJ whole genome shotgun (WGS) entry which is preliminary data.</text>
</comment>
<name>A0A8J6HFU6_TENMO</name>
<dbReference type="Proteomes" id="UP000719412">
    <property type="component" value="Unassembled WGS sequence"/>
</dbReference>
<feature type="compositionally biased region" description="Polar residues" evidence="1">
    <location>
        <begin position="160"/>
        <end position="170"/>
    </location>
</feature>